<name>A0A9Q1JRV7_9CARY</name>
<sequence length="193" mass="21721">MVREMTGSDMVEEKLWYTLKYDGEMLVVVEGDSDMKVIFKGNDEHGYMYVAGNSDLVAKRMGILLVCNNYRSLGSAREDAGDEETTKEDETGDKQAAEKRYVDGNKRKGCAVGNDVNDILVSGHLEKLGKKMDKHKTETLKWKNGMGERIEQKLADAYKKMGRITAVECYSLMLGEYSVELTNSRQLVIKLGQ</sequence>
<organism evidence="2 3">
    <name type="scientific">Carnegiea gigantea</name>
    <dbReference type="NCBI Taxonomy" id="171969"/>
    <lineage>
        <taxon>Eukaryota</taxon>
        <taxon>Viridiplantae</taxon>
        <taxon>Streptophyta</taxon>
        <taxon>Embryophyta</taxon>
        <taxon>Tracheophyta</taxon>
        <taxon>Spermatophyta</taxon>
        <taxon>Magnoliopsida</taxon>
        <taxon>eudicotyledons</taxon>
        <taxon>Gunneridae</taxon>
        <taxon>Pentapetalae</taxon>
        <taxon>Caryophyllales</taxon>
        <taxon>Cactineae</taxon>
        <taxon>Cactaceae</taxon>
        <taxon>Cactoideae</taxon>
        <taxon>Echinocereeae</taxon>
        <taxon>Carnegiea</taxon>
    </lineage>
</organism>
<feature type="region of interest" description="Disordered" evidence="1">
    <location>
        <begin position="76"/>
        <end position="100"/>
    </location>
</feature>
<evidence type="ECO:0000256" key="1">
    <source>
        <dbReference type="SAM" id="MobiDB-lite"/>
    </source>
</evidence>
<dbReference type="Proteomes" id="UP001153076">
    <property type="component" value="Unassembled WGS sequence"/>
</dbReference>
<keyword evidence="3" id="KW-1185">Reference proteome</keyword>
<feature type="compositionally biased region" description="Basic and acidic residues" evidence="1">
    <location>
        <begin position="88"/>
        <end position="100"/>
    </location>
</feature>
<accession>A0A9Q1JRV7</accession>
<comment type="caution">
    <text evidence="2">The sequence shown here is derived from an EMBL/GenBank/DDBJ whole genome shotgun (WGS) entry which is preliminary data.</text>
</comment>
<evidence type="ECO:0000313" key="3">
    <source>
        <dbReference type="Proteomes" id="UP001153076"/>
    </source>
</evidence>
<dbReference type="AlphaFoldDB" id="A0A9Q1JRV7"/>
<dbReference type="EMBL" id="JAKOGI010000846">
    <property type="protein sequence ID" value="KAJ8429908.1"/>
    <property type="molecule type" value="Genomic_DNA"/>
</dbReference>
<gene>
    <name evidence="2" type="ORF">Cgig2_025338</name>
</gene>
<evidence type="ECO:0000313" key="2">
    <source>
        <dbReference type="EMBL" id="KAJ8429908.1"/>
    </source>
</evidence>
<protein>
    <submittedName>
        <fullName evidence="2">Uncharacterized protein</fullName>
    </submittedName>
</protein>
<proteinExistence type="predicted"/>
<reference evidence="2" key="1">
    <citation type="submission" date="2022-04" db="EMBL/GenBank/DDBJ databases">
        <title>Carnegiea gigantea Genome sequencing and assembly v2.</title>
        <authorList>
            <person name="Copetti D."/>
            <person name="Sanderson M.J."/>
            <person name="Burquez A."/>
            <person name="Wojciechowski M.F."/>
        </authorList>
    </citation>
    <scope>NUCLEOTIDE SEQUENCE</scope>
    <source>
        <strain evidence="2">SGP5-SGP5p</strain>
        <tissue evidence="2">Aerial part</tissue>
    </source>
</reference>